<keyword evidence="3" id="KW-1185">Reference proteome</keyword>
<dbReference type="RefSeq" id="WP_261494904.1">
    <property type="nucleotide sequence ID" value="NZ_JAOCQF010000001.1"/>
</dbReference>
<organism evidence="2 3">
    <name type="scientific">Albidovulum sediminis</name>
    <dbReference type="NCBI Taxonomy" id="3066345"/>
    <lineage>
        <taxon>Bacteria</taxon>
        <taxon>Pseudomonadati</taxon>
        <taxon>Pseudomonadota</taxon>
        <taxon>Alphaproteobacteria</taxon>
        <taxon>Rhodobacterales</taxon>
        <taxon>Paracoccaceae</taxon>
        <taxon>Albidovulum</taxon>
    </lineage>
</organism>
<comment type="caution">
    <text evidence="2">The sequence shown here is derived from an EMBL/GenBank/DDBJ whole genome shotgun (WGS) entry which is preliminary data.</text>
</comment>
<sequence length="122" mass="12904">MRPVALLLALTLALPAQAFTAQNGLLVQPDGSGFTVPWRGRSGASDFWCAAGDYAIRVLHLNPAEVIYRASPPKRGAGEAVRFTLDPAQSAEKSGLFVLGAKGGGITAGHAQSLCEFRKLRR</sequence>
<dbReference type="Proteomes" id="UP001205601">
    <property type="component" value="Unassembled WGS sequence"/>
</dbReference>
<reference evidence="3" key="1">
    <citation type="submission" date="2023-07" db="EMBL/GenBank/DDBJ databases">
        <title>Defluviimonas sediminis sp. nov., isolated from mangrove sediment.</title>
        <authorList>
            <person name="Liu L."/>
            <person name="Li J."/>
            <person name="Huang Y."/>
            <person name="Pan J."/>
            <person name="Li M."/>
        </authorList>
    </citation>
    <scope>NUCLEOTIDE SEQUENCE [LARGE SCALE GENOMIC DNA]</scope>
    <source>
        <strain evidence="3">FT324</strain>
    </source>
</reference>
<dbReference type="EMBL" id="JAOCQF010000001">
    <property type="protein sequence ID" value="MCT8329484.1"/>
    <property type="molecule type" value="Genomic_DNA"/>
</dbReference>
<proteinExistence type="predicted"/>
<name>A0ABT2NKP8_9RHOB</name>
<evidence type="ECO:0000313" key="3">
    <source>
        <dbReference type="Proteomes" id="UP001205601"/>
    </source>
</evidence>
<protein>
    <submittedName>
        <fullName evidence="2">Uncharacterized protein</fullName>
    </submittedName>
</protein>
<gene>
    <name evidence="2" type="ORF">N5I32_08175</name>
</gene>
<accession>A0ABT2NKP8</accession>
<feature type="signal peptide" evidence="1">
    <location>
        <begin position="1"/>
        <end position="18"/>
    </location>
</feature>
<evidence type="ECO:0000313" key="2">
    <source>
        <dbReference type="EMBL" id="MCT8329484.1"/>
    </source>
</evidence>
<keyword evidence="1" id="KW-0732">Signal</keyword>
<feature type="chain" id="PRO_5047018756" evidence="1">
    <location>
        <begin position="19"/>
        <end position="122"/>
    </location>
</feature>
<evidence type="ECO:0000256" key="1">
    <source>
        <dbReference type="SAM" id="SignalP"/>
    </source>
</evidence>